<dbReference type="InterPro" id="IPR051461">
    <property type="entry name" value="UPF0750_membrane"/>
</dbReference>
<evidence type="ECO:0000256" key="4">
    <source>
        <dbReference type="ARBA" id="ARBA00022989"/>
    </source>
</evidence>
<feature type="transmembrane region" description="Helical" evidence="6">
    <location>
        <begin position="21"/>
        <end position="39"/>
    </location>
</feature>
<comment type="subcellular location">
    <subcellularLocation>
        <location evidence="1">Cell membrane</location>
        <topology evidence="1">Multi-pass membrane protein</topology>
    </subcellularLocation>
</comment>
<feature type="domain" description="DUF2179" evidence="7">
    <location>
        <begin position="232"/>
        <end position="286"/>
    </location>
</feature>
<evidence type="ECO:0000256" key="5">
    <source>
        <dbReference type="ARBA" id="ARBA00023136"/>
    </source>
</evidence>
<sequence length="299" mass="32322">MKFFSSTHYTPQQLQNIAIDLFCDVLGSILSAIGIYTFAKLASFAPGGISGVALILNHLWNLPIGTTSLVINIPLILLSYRIVGRKFMIKSIRTILINTFFLDFVFPLTPAYDGNPMLAALFSGVFFGCGLALIYMRGSSTGGTDFLTMSIKALHPHLSIGAVTMAIDLVIILIGWPVYGNPDAVLYGLISTFVTSTVIDKIMYGTSAGKLAIIITTQGPAMATHIDEVCARGSTLIRAKGSYTTTERQVLLCACSKAEAYKVRRAAHQTDPDAFVMITETSEVFGEGFIDPTDNVKIQ</sequence>
<name>A0AAE3DNU9_9FIRM</name>
<evidence type="ECO:0000256" key="2">
    <source>
        <dbReference type="ARBA" id="ARBA00022475"/>
    </source>
</evidence>
<dbReference type="PANTHER" id="PTHR33545:SF5">
    <property type="entry name" value="UPF0750 MEMBRANE PROTEIN YITT"/>
    <property type="match status" value="1"/>
</dbReference>
<protein>
    <submittedName>
        <fullName evidence="8">YitT family protein</fullName>
    </submittedName>
</protein>
<feature type="transmembrane region" description="Helical" evidence="6">
    <location>
        <begin position="157"/>
        <end position="179"/>
    </location>
</feature>
<dbReference type="InterPro" id="IPR019264">
    <property type="entry name" value="DUF2179"/>
</dbReference>
<evidence type="ECO:0000313" key="8">
    <source>
        <dbReference type="EMBL" id="MCC2167881.1"/>
    </source>
</evidence>
<keyword evidence="3 6" id="KW-0812">Transmembrane</keyword>
<evidence type="ECO:0000256" key="6">
    <source>
        <dbReference type="SAM" id="Phobius"/>
    </source>
</evidence>
<gene>
    <name evidence="8" type="ORF">LKD45_09285</name>
</gene>
<evidence type="ECO:0000313" key="9">
    <source>
        <dbReference type="Proteomes" id="UP001199355"/>
    </source>
</evidence>
<accession>A0AAE3DNU9</accession>
<proteinExistence type="predicted"/>
<dbReference type="Proteomes" id="UP001199355">
    <property type="component" value="Unassembled WGS sequence"/>
</dbReference>
<dbReference type="RefSeq" id="WP_308728357.1">
    <property type="nucleotide sequence ID" value="NZ_JAJEQF010000022.1"/>
</dbReference>
<comment type="caution">
    <text evidence="8">The sequence shown here is derived from an EMBL/GenBank/DDBJ whole genome shotgun (WGS) entry which is preliminary data.</text>
</comment>
<dbReference type="Pfam" id="PF02588">
    <property type="entry name" value="YitT_membrane"/>
    <property type="match status" value="1"/>
</dbReference>
<dbReference type="InterPro" id="IPR015867">
    <property type="entry name" value="N-reg_PII/ATP_PRibTrfase_C"/>
</dbReference>
<dbReference type="CDD" id="cd16380">
    <property type="entry name" value="YitT_C"/>
    <property type="match status" value="1"/>
</dbReference>
<evidence type="ECO:0000259" key="7">
    <source>
        <dbReference type="Pfam" id="PF10035"/>
    </source>
</evidence>
<feature type="transmembrane region" description="Helical" evidence="6">
    <location>
        <begin position="59"/>
        <end position="83"/>
    </location>
</feature>
<keyword evidence="9" id="KW-1185">Reference proteome</keyword>
<keyword evidence="2" id="KW-1003">Cell membrane</keyword>
<feature type="transmembrane region" description="Helical" evidence="6">
    <location>
        <begin position="118"/>
        <end position="136"/>
    </location>
</feature>
<dbReference type="InterPro" id="IPR003740">
    <property type="entry name" value="YitT"/>
</dbReference>
<dbReference type="PIRSF" id="PIRSF006483">
    <property type="entry name" value="Membrane_protein_YitT"/>
    <property type="match status" value="1"/>
</dbReference>
<dbReference type="Pfam" id="PF10035">
    <property type="entry name" value="DUF2179"/>
    <property type="match status" value="1"/>
</dbReference>
<feature type="transmembrane region" description="Helical" evidence="6">
    <location>
        <begin position="95"/>
        <end position="112"/>
    </location>
</feature>
<dbReference type="AlphaFoldDB" id="A0AAE3DNU9"/>
<dbReference type="GO" id="GO:0005886">
    <property type="term" value="C:plasma membrane"/>
    <property type="evidence" value="ECO:0007669"/>
    <property type="project" value="UniProtKB-SubCell"/>
</dbReference>
<evidence type="ECO:0000256" key="3">
    <source>
        <dbReference type="ARBA" id="ARBA00022692"/>
    </source>
</evidence>
<dbReference type="PANTHER" id="PTHR33545">
    <property type="entry name" value="UPF0750 MEMBRANE PROTEIN YITT-RELATED"/>
    <property type="match status" value="1"/>
</dbReference>
<evidence type="ECO:0000256" key="1">
    <source>
        <dbReference type="ARBA" id="ARBA00004651"/>
    </source>
</evidence>
<keyword evidence="4 6" id="KW-1133">Transmembrane helix</keyword>
<keyword evidence="5 6" id="KW-0472">Membrane</keyword>
<reference evidence="8 9" key="1">
    <citation type="submission" date="2021-10" db="EMBL/GenBank/DDBJ databases">
        <title>Anaerobic single-cell dispensing facilitates the cultivation of human gut bacteria.</title>
        <authorList>
            <person name="Afrizal A."/>
        </authorList>
    </citation>
    <scope>NUCLEOTIDE SEQUENCE [LARGE SCALE GENOMIC DNA]</scope>
    <source>
        <strain evidence="8 9">CLA-AA-H244</strain>
    </source>
</reference>
<dbReference type="EMBL" id="JAJEQF010000022">
    <property type="protein sequence ID" value="MCC2167881.1"/>
    <property type="molecule type" value="Genomic_DNA"/>
</dbReference>
<dbReference type="Gene3D" id="3.30.70.120">
    <property type="match status" value="1"/>
</dbReference>
<organism evidence="8 9">
    <name type="scientific">Gallintestinimicrobium propionicum</name>
    <dbReference type="NCBI Taxonomy" id="2981770"/>
    <lineage>
        <taxon>Bacteria</taxon>
        <taxon>Bacillati</taxon>
        <taxon>Bacillota</taxon>
        <taxon>Clostridia</taxon>
        <taxon>Lachnospirales</taxon>
        <taxon>Lachnospiraceae</taxon>
        <taxon>Gallintestinimicrobium</taxon>
    </lineage>
</organism>